<feature type="compositionally biased region" description="Polar residues" evidence="1">
    <location>
        <begin position="320"/>
        <end position="330"/>
    </location>
</feature>
<dbReference type="PANTHER" id="PTHR31680:SF4">
    <property type="entry name" value="LONGIFOLIA PROTEIN"/>
    <property type="match status" value="1"/>
</dbReference>
<feature type="compositionally biased region" description="Basic and acidic residues" evidence="1">
    <location>
        <begin position="121"/>
        <end position="137"/>
    </location>
</feature>
<dbReference type="InterPro" id="IPR025486">
    <property type="entry name" value="DUF4378"/>
</dbReference>
<evidence type="ECO:0000313" key="4">
    <source>
        <dbReference type="Proteomes" id="UP000829196"/>
    </source>
</evidence>
<evidence type="ECO:0000256" key="1">
    <source>
        <dbReference type="SAM" id="MobiDB-lite"/>
    </source>
</evidence>
<proteinExistence type="predicted"/>
<feature type="region of interest" description="Disordered" evidence="1">
    <location>
        <begin position="513"/>
        <end position="577"/>
    </location>
</feature>
<dbReference type="GO" id="GO:0051513">
    <property type="term" value="P:regulation of monopolar cell growth"/>
    <property type="evidence" value="ECO:0007669"/>
    <property type="project" value="InterPro"/>
</dbReference>
<feature type="region of interest" description="Disordered" evidence="1">
    <location>
        <begin position="115"/>
        <end position="147"/>
    </location>
</feature>
<accession>A0A8T3AQS2</accession>
<feature type="compositionally biased region" description="Polar residues" evidence="1">
    <location>
        <begin position="636"/>
        <end position="648"/>
    </location>
</feature>
<evidence type="ECO:0000313" key="3">
    <source>
        <dbReference type="EMBL" id="KAI0498451.1"/>
    </source>
</evidence>
<dbReference type="AlphaFoldDB" id="A0A8T3AQS2"/>
<protein>
    <recommendedName>
        <fullName evidence="2">DUF4378 domain-containing protein</fullName>
    </recommendedName>
</protein>
<dbReference type="SMR" id="A0A8T3AQS2"/>
<reference evidence="3" key="1">
    <citation type="journal article" date="2022" name="Front. Genet.">
        <title>Chromosome-Scale Assembly of the Dendrobium nobile Genome Provides Insights Into the Molecular Mechanism of the Biosynthesis of the Medicinal Active Ingredient of Dendrobium.</title>
        <authorList>
            <person name="Xu Q."/>
            <person name="Niu S.-C."/>
            <person name="Li K.-L."/>
            <person name="Zheng P.-J."/>
            <person name="Zhang X.-J."/>
            <person name="Jia Y."/>
            <person name="Liu Y."/>
            <person name="Niu Y.-X."/>
            <person name="Yu L.-H."/>
            <person name="Chen D.-F."/>
            <person name="Zhang G.-Q."/>
        </authorList>
    </citation>
    <scope>NUCLEOTIDE SEQUENCE</scope>
    <source>
        <tissue evidence="3">Leaf</tissue>
    </source>
</reference>
<feature type="region of interest" description="Disordered" evidence="1">
    <location>
        <begin position="311"/>
        <end position="361"/>
    </location>
</feature>
<dbReference type="Proteomes" id="UP000829196">
    <property type="component" value="Unassembled WGS sequence"/>
</dbReference>
<keyword evidence="4" id="KW-1185">Reference proteome</keyword>
<evidence type="ECO:0000259" key="2">
    <source>
        <dbReference type="Pfam" id="PF14309"/>
    </source>
</evidence>
<dbReference type="OrthoDB" id="1929599at2759"/>
<dbReference type="Pfam" id="PF14309">
    <property type="entry name" value="DUF4378"/>
    <property type="match status" value="1"/>
</dbReference>
<comment type="caution">
    <text evidence="3">The sequence shown here is derived from an EMBL/GenBank/DDBJ whole genome shotgun (WGS) entry which is preliminary data.</text>
</comment>
<dbReference type="PANTHER" id="PTHR31680">
    <property type="entry name" value="LONGIFOLIA PROTEIN"/>
    <property type="match status" value="1"/>
</dbReference>
<dbReference type="InterPro" id="IPR033334">
    <property type="entry name" value="LNG1/2"/>
</dbReference>
<gene>
    <name evidence="3" type="ORF">KFK09_019337</name>
</gene>
<feature type="compositionally biased region" description="Polar residues" evidence="1">
    <location>
        <begin position="603"/>
        <end position="616"/>
    </location>
</feature>
<feature type="compositionally biased region" description="Polar residues" evidence="1">
    <location>
        <begin position="548"/>
        <end position="565"/>
    </location>
</feature>
<feature type="domain" description="DUF4378" evidence="2">
    <location>
        <begin position="782"/>
        <end position="959"/>
    </location>
</feature>
<feature type="region of interest" description="Disordered" evidence="1">
    <location>
        <begin position="594"/>
        <end position="674"/>
    </location>
</feature>
<name>A0A8T3AQS2_DENNO</name>
<sequence length="982" mass="110637">MSANVLHIFSEENSELQKQIGCMTGIFQMFDRHNLLGGRRFKGRNNKKIPPGNSFVNVSNCGPDNATCSPQLVLEKNLSENQRMSMESSRTSFSSSSCSSFSSIECNKSTLQGPTSFKKANFPDKSAKNSPKSESKEPQSLSGKSSYKEEFKQHVLTYINSPRPMHLSNSMDGSYVINGIDTKKSRSHLDQNESFRVLMKIKEAPWTFEAKEVALNRRFSYDGREISTNFLDSCENGKRTSKLREFPRLSLDSRESSMKSSNSIMKDFDGSRSKKEKNFTYYNAQKESGSKKSVSSVVAKLMGLEAIPTLSSNHEEEVDSINNCPLNTSNDVRESFDSPRSSQKNLTKHSEKNPGVISKPSCTAKTQIELAPWKKQKKKLHVTQNTLKQQPETVYSEIEKRLKDLEFHHANKDLRALKQILDAIKAKGLSESKKNEHQLSPKLVTIGADENLRSPIAQKPPLLASTKRISTRRTFDKPIVIMKPAKLLNRYNVSATSSDHLHRFTRIQRLRTSEAVNRKKEPFSSTLARDCTPRASPRINGKTEENGQKSCSRSDLGSSKPQQYSRDNDEKSSYAVSPRLLQKRLEVERRIRSLVSSSDSSKHQNLLTNKQPSESVSPRIKLGRRPTISQLGYEMSQRSVSNMSSASQLDMEDTPAKKNFASPEQGGQKNPPHVLDEEASTLALAAVGDEQPSPISILDATYLDDNLPFAAVKRSTNVSKGNKLPNSDNVCKSHKIDSENNQKKLERIGNLLQKLDKLSSTTERTSTTDHIALLCETQNPNHRYISEILLASGLLMKDLSSESSNLMPIQLQPTGHPINPDLFLVLEQTKSSQVSKSKIINGSTSLHCNFDIEKLHRKLVFDVVNEVLVQKLEHPMILPARKLQVRLPSGQQLLKQLCSEIDQLHTEAFKSEDPDDDEYNILGEEILQQLPVDWNDYRREFPCIVLDIERSIFKDMIDELVCGEASSLKYKSSRRHRQLFAK</sequence>
<organism evidence="3 4">
    <name type="scientific">Dendrobium nobile</name>
    <name type="common">Orchid</name>
    <dbReference type="NCBI Taxonomy" id="94219"/>
    <lineage>
        <taxon>Eukaryota</taxon>
        <taxon>Viridiplantae</taxon>
        <taxon>Streptophyta</taxon>
        <taxon>Embryophyta</taxon>
        <taxon>Tracheophyta</taxon>
        <taxon>Spermatophyta</taxon>
        <taxon>Magnoliopsida</taxon>
        <taxon>Liliopsida</taxon>
        <taxon>Asparagales</taxon>
        <taxon>Orchidaceae</taxon>
        <taxon>Epidendroideae</taxon>
        <taxon>Malaxideae</taxon>
        <taxon>Dendrobiinae</taxon>
        <taxon>Dendrobium</taxon>
    </lineage>
</organism>
<dbReference type="EMBL" id="JAGYWB010000014">
    <property type="protein sequence ID" value="KAI0498451.1"/>
    <property type="molecule type" value="Genomic_DNA"/>
</dbReference>